<gene>
    <name evidence="1" type="ORF">MLD38_011156</name>
</gene>
<reference evidence="2" key="1">
    <citation type="journal article" date="2023" name="Front. Plant Sci.">
        <title>Chromosomal-level genome assembly of Melastoma candidum provides insights into trichome evolution.</title>
        <authorList>
            <person name="Zhong Y."/>
            <person name="Wu W."/>
            <person name="Sun C."/>
            <person name="Zou P."/>
            <person name="Liu Y."/>
            <person name="Dai S."/>
            <person name="Zhou R."/>
        </authorList>
    </citation>
    <scope>NUCLEOTIDE SEQUENCE [LARGE SCALE GENOMIC DNA]</scope>
</reference>
<evidence type="ECO:0000313" key="2">
    <source>
        <dbReference type="Proteomes" id="UP001057402"/>
    </source>
</evidence>
<proteinExistence type="predicted"/>
<organism evidence="1 2">
    <name type="scientific">Melastoma candidum</name>
    <dbReference type="NCBI Taxonomy" id="119954"/>
    <lineage>
        <taxon>Eukaryota</taxon>
        <taxon>Viridiplantae</taxon>
        <taxon>Streptophyta</taxon>
        <taxon>Embryophyta</taxon>
        <taxon>Tracheophyta</taxon>
        <taxon>Spermatophyta</taxon>
        <taxon>Magnoliopsida</taxon>
        <taxon>eudicotyledons</taxon>
        <taxon>Gunneridae</taxon>
        <taxon>Pentapetalae</taxon>
        <taxon>rosids</taxon>
        <taxon>malvids</taxon>
        <taxon>Myrtales</taxon>
        <taxon>Melastomataceae</taxon>
        <taxon>Melastomatoideae</taxon>
        <taxon>Melastomateae</taxon>
        <taxon>Melastoma</taxon>
    </lineage>
</organism>
<protein>
    <submittedName>
        <fullName evidence="1">Uncharacterized protein</fullName>
    </submittedName>
</protein>
<sequence length="1110" mass="122278">MLHQFGATSETLSKASTLVFRLGTDAHLYDDPEDVNIAPLLDSKFDSEKCEALKRLLALIAQGFDVSNFFPQVVKNVASQSLEVKKLVYLYLLHYAEKRPNEALLSINCFQKDLGDTNPLVRAWALRAMAGIRLHMIAPLVLVAVNKCARDPSVYVRKCAANALPKLHDLRIEENNSQLVEIVGILLNDNSPGVVGAAAAAFSSVCPDNFSLIGKSYRRLCEILPDVEEWGQIVLIGILSRFVIARHGLVRESVMSSLHEERKSSETDGSVGNSVDEEQASMGRVNHLEFANMVCRSYMEGPDEYLSRSNSLNGSPLKLDGACYTSAKSNDDVQILLQCTSPLLWSHNSAVVLAAAGVHWIIAPVEETSKIVKPLLFVLRSSVSSRFVVLSDIQVFAKTMPSLFTSHFEDFFICSSDTSEIRALKLDILSYIAIESTIPFILKELQDYVRDPDRKFAADAVAAIGLCAERLPTMAERCLDGLLSLIRLEFLSGEPVNLDEEGFLTQIIMSVWSIIKKDPSSHEKVIVQLIRYLDLIKVPRARAIVIWMVGEYNSIGERLSKVLTVIMQYLAWCFKSDAIEVKLQILTATFKILLDAKEEDSDTFQKVVNYILDMAEVDQSYDIRDRARILKKLLDCNMCSVPGTTDKNILEQENPLHMLAKKHLFGDISKSVLKQPLNARFYLPGSLSQMVVHAAPGYEPLPKPCSFLIDTPEGDSDTTDGTDPLTGSVSGESTDDYNSQNSVSGSSRNTAESGSGSEADEAANPLIEISEVNNVPPCEDLDAQTGSVTGAIISSKVLESWLEEPGSSTGNESQSNQVHRSSARIRFGDIGKLVERKSNTLLDLTNGNGLKVEYSFSSEISTISPHLVCVELSFSNCSSEPMPDLFLLEEETEKRQESGDKLLSPTQGFSASHSNVPTLIPMEEIACLEPGETMKRTIQVHFHHHLLPLRLALYSDGRRIPVKLRPDIGFFIKPLPMDSEAFTNKESGLCGMFEYTRRCAFNDHLKCDDPAKDKFLGLGESLAVKMLSNVNLSLVSVDMPVDATLDDATGLCLRLSSEIPSSSAPCLITITVEGKCSEPVELCVKVNCEETVFGLNLLNRLVNLLAEPSN</sequence>
<dbReference type="Proteomes" id="UP001057402">
    <property type="component" value="Chromosome 4"/>
</dbReference>
<accession>A0ACB9R569</accession>
<comment type="caution">
    <text evidence="1">The sequence shown here is derived from an EMBL/GenBank/DDBJ whole genome shotgun (WGS) entry which is preliminary data.</text>
</comment>
<keyword evidence="2" id="KW-1185">Reference proteome</keyword>
<evidence type="ECO:0000313" key="1">
    <source>
        <dbReference type="EMBL" id="KAI4372981.1"/>
    </source>
</evidence>
<dbReference type="EMBL" id="CM042883">
    <property type="protein sequence ID" value="KAI4372981.1"/>
    <property type="molecule type" value="Genomic_DNA"/>
</dbReference>
<name>A0ACB9R569_9MYRT</name>